<dbReference type="EMBL" id="VXIS01000571">
    <property type="protein sequence ID" value="KAA8892839.1"/>
    <property type="molecule type" value="Genomic_DNA"/>
</dbReference>
<feature type="compositionally biased region" description="Basic and acidic residues" evidence="1">
    <location>
        <begin position="260"/>
        <end position="286"/>
    </location>
</feature>
<dbReference type="OrthoDB" id="5366038at2759"/>
<proteinExistence type="predicted"/>
<name>A0A5J5ECP1_9PEZI</name>
<keyword evidence="3" id="KW-1185">Reference proteome</keyword>
<evidence type="ECO:0000313" key="3">
    <source>
        <dbReference type="Proteomes" id="UP000326924"/>
    </source>
</evidence>
<reference evidence="2 3" key="1">
    <citation type="submission" date="2019-09" db="EMBL/GenBank/DDBJ databases">
        <title>Draft genome of the ectomycorrhizal ascomycete Sphaerosporella brunnea.</title>
        <authorList>
            <consortium name="DOE Joint Genome Institute"/>
            <person name="Benucci G.M."/>
            <person name="Marozzi G."/>
            <person name="Antonielli L."/>
            <person name="Sanchez S."/>
            <person name="Marco P."/>
            <person name="Wang X."/>
            <person name="Falini L.B."/>
            <person name="Barry K."/>
            <person name="Haridas S."/>
            <person name="Lipzen A."/>
            <person name="Labutti K."/>
            <person name="Grigoriev I.V."/>
            <person name="Murat C."/>
            <person name="Martin F."/>
            <person name="Albertini E."/>
            <person name="Donnini D."/>
            <person name="Bonito G."/>
        </authorList>
    </citation>
    <scope>NUCLEOTIDE SEQUENCE [LARGE SCALE GENOMIC DNA]</scope>
    <source>
        <strain evidence="2 3">Sb_GMNB300</strain>
    </source>
</reference>
<evidence type="ECO:0000256" key="1">
    <source>
        <dbReference type="SAM" id="MobiDB-lite"/>
    </source>
</evidence>
<comment type="caution">
    <text evidence="2">The sequence shown here is derived from an EMBL/GenBank/DDBJ whole genome shotgun (WGS) entry which is preliminary data.</text>
</comment>
<dbReference type="Proteomes" id="UP000326924">
    <property type="component" value="Unassembled WGS sequence"/>
</dbReference>
<protein>
    <recommendedName>
        <fullName evidence="4">Helitron helicase-like domain-containing protein</fullName>
    </recommendedName>
</protein>
<feature type="non-terminal residue" evidence="2">
    <location>
        <position position="1"/>
    </location>
</feature>
<dbReference type="InParanoid" id="A0A5J5ECP1"/>
<gene>
    <name evidence="2" type="ORF">FN846DRAFT_788753</name>
</gene>
<evidence type="ECO:0008006" key="4">
    <source>
        <dbReference type="Google" id="ProtNLM"/>
    </source>
</evidence>
<accession>A0A5J5ECP1</accession>
<dbReference type="PANTHER" id="PTHR45786">
    <property type="entry name" value="DNA BINDING PROTEIN-LIKE"/>
    <property type="match status" value="1"/>
</dbReference>
<organism evidence="2 3">
    <name type="scientific">Sphaerosporella brunnea</name>
    <dbReference type="NCBI Taxonomy" id="1250544"/>
    <lineage>
        <taxon>Eukaryota</taxon>
        <taxon>Fungi</taxon>
        <taxon>Dikarya</taxon>
        <taxon>Ascomycota</taxon>
        <taxon>Pezizomycotina</taxon>
        <taxon>Pezizomycetes</taxon>
        <taxon>Pezizales</taxon>
        <taxon>Pyronemataceae</taxon>
        <taxon>Sphaerosporella</taxon>
    </lineage>
</organism>
<dbReference type="PANTHER" id="PTHR45786:SF74">
    <property type="entry name" value="ATP-DEPENDENT DNA HELICASE"/>
    <property type="match status" value="1"/>
</dbReference>
<sequence>SSISNHTFSKCCAMGKVKLNNWKVPPERLWELFTSEDPVSTAFQLNVRRYNNFLSMMSMAADEKSFRPGHGGVYCFRIKGALYHRHGPLVASQGRDPKFAQIYFHDPQDLDRQIANRMNVFRDNSLDLQVLLALTEILHAVNPYVRLYKTAGEVLSEETEQPVALRMRILNGPMRDPRTYNTPTADEVGMLIVGLGEENYRPRDIVFYHRNPNAPYRGMERLSELAREYLPLRYVLICAYGENGWTTDIPFRNNRVAGPADRKQYSVQRDHAAVARERQDNPDTRRGGSKHVTAAMFHSYYLHDRPGVKSILLKAGRLFQEWIVDAAAVNELNKLRWISENQPN</sequence>
<dbReference type="AlphaFoldDB" id="A0A5J5ECP1"/>
<evidence type="ECO:0000313" key="2">
    <source>
        <dbReference type="EMBL" id="KAA8892839.1"/>
    </source>
</evidence>
<feature type="region of interest" description="Disordered" evidence="1">
    <location>
        <begin position="260"/>
        <end position="289"/>
    </location>
</feature>